<dbReference type="InterPro" id="IPR045175">
    <property type="entry name" value="M28_fam"/>
</dbReference>
<dbReference type="Pfam" id="PF04389">
    <property type="entry name" value="Peptidase_M28"/>
    <property type="match status" value="1"/>
</dbReference>
<keyword evidence="4" id="KW-1185">Reference proteome</keyword>
<dbReference type="EMBL" id="JAHZIK010002068">
    <property type="protein sequence ID" value="MBW7460185.1"/>
    <property type="molecule type" value="Genomic_DNA"/>
</dbReference>
<name>A0ABS7CH02_9BACL</name>
<reference evidence="3 4" key="1">
    <citation type="submission" date="2021-07" db="EMBL/GenBank/DDBJ databases">
        <title>Paenibacillus radiodurans sp. nov., isolated from the southeastern edge of Tengger Desert.</title>
        <authorList>
            <person name="Zhang G."/>
        </authorList>
    </citation>
    <scope>NUCLEOTIDE SEQUENCE [LARGE SCALE GENOMIC DNA]</scope>
    <source>
        <strain evidence="3 4">CCM 7311</strain>
    </source>
</reference>
<sequence length="348" mass="38590">TDVQTITIENIMARVPGTDNSKAVMLAAHYDSVPEGPGAADDGSAIAAMLETVRALQASGPLKNDLLLLLTDGEELGMLGAKAFMKEHPSAKDVGMVLNFEARGNKGPSFMFETSEQNGWMIQEFMKAAPQPVAYSLIYNVYKLMPNDTDLTEFREGGLPGLNFAFGMGLNAYHEEIDTPGNLDRSSIQHQGNYMLSLTKHFGQLDLNDVKQENRVYFNVLGWSMVSYPESWAFGFMLIGVLLFALTVWNGLYRRRLSLKGLTGGFLVSLLSLAVVFGAVTLVWNILRANVPHPYYVSIVKDPGVSTYYFIGLLLFMLLITVPLIRWCSRYVKAENLWVGALLLWVLL</sequence>
<feature type="transmembrane region" description="Helical" evidence="1">
    <location>
        <begin position="265"/>
        <end position="287"/>
    </location>
</feature>
<keyword evidence="1" id="KW-1133">Transmembrane helix</keyword>
<accession>A0ABS7CH02</accession>
<evidence type="ECO:0000259" key="2">
    <source>
        <dbReference type="Pfam" id="PF04389"/>
    </source>
</evidence>
<protein>
    <submittedName>
        <fullName evidence="3">M20/M25/M40 family metallo-hydrolase</fullName>
    </submittedName>
</protein>
<evidence type="ECO:0000313" key="4">
    <source>
        <dbReference type="Proteomes" id="UP001519887"/>
    </source>
</evidence>
<dbReference type="PANTHER" id="PTHR12147:SF26">
    <property type="entry name" value="PEPTIDASE M28 DOMAIN-CONTAINING PROTEIN"/>
    <property type="match status" value="1"/>
</dbReference>
<comment type="caution">
    <text evidence="3">The sequence shown here is derived from an EMBL/GenBank/DDBJ whole genome shotgun (WGS) entry which is preliminary data.</text>
</comment>
<proteinExistence type="predicted"/>
<keyword evidence="1" id="KW-0812">Transmembrane</keyword>
<gene>
    <name evidence="3" type="ORF">K0U00_39595</name>
</gene>
<dbReference type="Proteomes" id="UP001519887">
    <property type="component" value="Unassembled WGS sequence"/>
</dbReference>
<evidence type="ECO:0000313" key="3">
    <source>
        <dbReference type="EMBL" id="MBW7460185.1"/>
    </source>
</evidence>
<feature type="domain" description="Peptidase M28" evidence="2">
    <location>
        <begin position="10"/>
        <end position="198"/>
    </location>
</feature>
<feature type="non-terminal residue" evidence="3">
    <location>
        <position position="348"/>
    </location>
</feature>
<evidence type="ECO:0000256" key="1">
    <source>
        <dbReference type="SAM" id="Phobius"/>
    </source>
</evidence>
<keyword evidence="1" id="KW-0472">Membrane</keyword>
<dbReference type="Gene3D" id="3.40.630.10">
    <property type="entry name" value="Zn peptidases"/>
    <property type="match status" value="1"/>
</dbReference>
<feature type="non-terminal residue" evidence="3">
    <location>
        <position position="1"/>
    </location>
</feature>
<feature type="transmembrane region" description="Helical" evidence="1">
    <location>
        <begin position="307"/>
        <end position="325"/>
    </location>
</feature>
<organism evidence="3 4">
    <name type="scientific">Paenibacillus sepulcri</name>
    <dbReference type="NCBI Taxonomy" id="359917"/>
    <lineage>
        <taxon>Bacteria</taxon>
        <taxon>Bacillati</taxon>
        <taxon>Bacillota</taxon>
        <taxon>Bacilli</taxon>
        <taxon>Bacillales</taxon>
        <taxon>Paenibacillaceae</taxon>
        <taxon>Paenibacillus</taxon>
    </lineage>
</organism>
<dbReference type="InterPro" id="IPR007484">
    <property type="entry name" value="Peptidase_M28"/>
</dbReference>
<feature type="transmembrane region" description="Helical" evidence="1">
    <location>
        <begin position="232"/>
        <end position="253"/>
    </location>
</feature>
<dbReference type="PANTHER" id="PTHR12147">
    <property type="entry name" value="METALLOPEPTIDASE M28 FAMILY MEMBER"/>
    <property type="match status" value="1"/>
</dbReference>
<dbReference type="SUPFAM" id="SSF53187">
    <property type="entry name" value="Zn-dependent exopeptidases"/>
    <property type="match status" value="1"/>
</dbReference>